<dbReference type="GO" id="GO:0032259">
    <property type="term" value="P:methylation"/>
    <property type="evidence" value="ECO:0007669"/>
    <property type="project" value="UniProtKB-KW"/>
</dbReference>
<organism evidence="2 3">
    <name type="scientific">Saccharopolyspora dendranthemae</name>
    <dbReference type="NCBI Taxonomy" id="1181886"/>
    <lineage>
        <taxon>Bacteria</taxon>
        <taxon>Bacillati</taxon>
        <taxon>Actinomycetota</taxon>
        <taxon>Actinomycetes</taxon>
        <taxon>Pseudonocardiales</taxon>
        <taxon>Pseudonocardiaceae</taxon>
        <taxon>Saccharopolyspora</taxon>
    </lineage>
</organism>
<proteinExistence type="predicted"/>
<name>A0A561V979_9PSEU</name>
<feature type="domain" description="Methyltransferase" evidence="1">
    <location>
        <begin position="71"/>
        <end position="163"/>
    </location>
</feature>
<dbReference type="EMBL" id="VIWX01000001">
    <property type="protein sequence ID" value="TWG08150.1"/>
    <property type="molecule type" value="Genomic_DNA"/>
</dbReference>
<evidence type="ECO:0000259" key="1">
    <source>
        <dbReference type="Pfam" id="PF13649"/>
    </source>
</evidence>
<dbReference type="Proteomes" id="UP000316184">
    <property type="component" value="Unassembled WGS sequence"/>
</dbReference>
<comment type="caution">
    <text evidence="2">The sequence shown here is derived from an EMBL/GenBank/DDBJ whole genome shotgun (WGS) entry which is preliminary data.</text>
</comment>
<dbReference type="GO" id="GO:0008168">
    <property type="term" value="F:methyltransferase activity"/>
    <property type="evidence" value="ECO:0007669"/>
    <property type="project" value="UniProtKB-KW"/>
</dbReference>
<dbReference type="InterPro" id="IPR029063">
    <property type="entry name" value="SAM-dependent_MTases_sf"/>
</dbReference>
<keyword evidence="2" id="KW-0489">Methyltransferase</keyword>
<keyword evidence="2" id="KW-0808">Transferase</keyword>
<dbReference type="AlphaFoldDB" id="A0A561V979"/>
<dbReference type="SUPFAM" id="SSF53335">
    <property type="entry name" value="S-adenosyl-L-methionine-dependent methyltransferases"/>
    <property type="match status" value="1"/>
</dbReference>
<gene>
    <name evidence="2" type="ORF">FHU35_11769</name>
</gene>
<dbReference type="InterPro" id="IPR041698">
    <property type="entry name" value="Methyltransf_25"/>
</dbReference>
<reference evidence="2 3" key="1">
    <citation type="submission" date="2019-06" db="EMBL/GenBank/DDBJ databases">
        <title>Sequencing the genomes of 1000 actinobacteria strains.</title>
        <authorList>
            <person name="Klenk H.-P."/>
        </authorList>
    </citation>
    <scope>NUCLEOTIDE SEQUENCE [LARGE SCALE GENOMIC DNA]</scope>
    <source>
        <strain evidence="2 3">DSM 46699</strain>
    </source>
</reference>
<dbReference type="Pfam" id="PF13649">
    <property type="entry name" value="Methyltransf_25"/>
    <property type="match status" value="1"/>
</dbReference>
<keyword evidence="3" id="KW-1185">Reference proteome</keyword>
<dbReference type="CDD" id="cd02440">
    <property type="entry name" value="AdoMet_MTases"/>
    <property type="match status" value="1"/>
</dbReference>
<sequence length="271" mass="29809">MMSTRPIGCSGPKNRWRGPDFGAIVRHVVVDHFGETVAAEYDSDEAEMFAPAVLGPAVEFLAGLAGSGAALELGIGTGRVALPLRERGVPVHGIDLSEAMLSRLRAKPGGERISVTAGDFARTGVPGEFGLVYLVFNTINNLTTQDEQVDCFRNAARHLVPGGHFAIEVGVPDLQKLPFGESHVPFDFRADHVGVDEYDVAHQGLISHHFWKRDGRWHLDSTPFRYVWPAELDLMARIAGMRLVERWADWDRSPFTSTSTKHISVWRKSAG</sequence>
<dbReference type="Gene3D" id="3.40.50.150">
    <property type="entry name" value="Vaccinia Virus protein VP39"/>
    <property type="match status" value="1"/>
</dbReference>
<evidence type="ECO:0000313" key="3">
    <source>
        <dbReference type="Proteomes" id="UP000316184"/>
    </source>
</evidence>
<protein>
    <submittedName>
        <fullName evidence="2">Methyltransferase family protein</fullName>
    </submittedName>
</protein>
<evidence type="ECO:0000313" key="2">
    <source>
        <dbReference type="EMBL" id="TWG08150.1"/>
    </source>
</evidence>
<accession>A0A561V979</accession>